<sequence length="450" mass="49151">MAIRTLQVLVKDSTQIESAEAYNAFEEAAPYLIYIHDFWMGRVNCPIFAEQVLLTAEFLSHSLPIFLCDSLEQQWGIPPKHQSSSPTSEITSSARVFKAPVAPPRLVQRNQELEGLKAGASTFLSPPCSSRSKDSDHELLSGFPLVNATPGASASTKDSFIKPEPKSKTTVKVVEGSTVPGSSSSTIKAYKCVRLPPCPRKSIPTTSKGKSCQVAVTDDNSVSNEMESEDEDEDEVAEPPPKCLKTISSISASLPSHSAKRVVKAAAKPVFVSPLTIPFRPVLLADTQGRLRLPNQLSGLFTPFPKFTHARLGSILETQNARFTMQDLMQVNRAIRDSSLCFGTRLRGLGGQFGSTARIQVLGMLLPELKLWTLSMHSILLLPAVHIIGSLFDTAWELFLWSILDLQNAGEDPIVILEALKAAEPNRQTINLNKWTPLWPLCSAGPVHSI</sequence>
<accession>A0ACC1THM8</accession>
<name>A0ACC1THM8_9AGAR</name>
<dbReference type="EMBL" id="MU796138">
    <property type="protein sequence ID" value="KAJ3804265.1"/>
    <property type="molecule type" value="Genomic_DNA"/>
</dbReference>
<protein>
    <submittedName>
        <fullName evidence="1">Uncharacterized protein</fullName>
    </submittedName>
</protein>
<comment type="caution">
    <text evidence="1">The sequence shown here is derived from an EMBL/GenBank/DDBJ whole genome shotgun (WGS) entry which is preliminary data.</text>
</comment>
<organism evidence="1 2">
    <name type="scientific">Lentinula aff. lateritia</name>
    <dbReference type="NCBI Taxonomy" id="2804960"/>
    <lineage>
        <taxon>Eukaryota</taxon>
        <taxon>Fungi</taxon>
        <taxon>Dikarya</taxon>
        <taxon>Basidiomycota</taxon>
        <taxon>Agaricomycotina</taxon>
        <taxon>Agaricomycetes</taxon>
        <taxon>Agaricomycetidae</taxon>
        <taxon>Agaricales</taxon>
        <taxon>Marasmiineae</taxon>
        <taxon>Omphalotaceae</taxon>
        <taxon>Lentinula</taxon>
    </lineage>
</organism>
<evidence type="ECO:0000313" key="2">
    <source>
        <dbReference type="Proteomes" id="UP001163835"/>
    </source>
</evidence>
<proteinExistence type="predicted"/>
<reference evidence="1" key="1">
    <citation type="submission" date="2022-09" db="EMBL/GenBank/DDBJ databases">
        <title>A Global Phylogenomic Analysis of the Shiitake Genus Lentinula.</title>
        <authorList>
            <consortium name="DOE Joint Genome Institute"/>
            <person name="Sierra-Patev S."/>
            <person name="Min B."/>
            <person name="Naranjo-Ortiz M."/>
            <person name="Looney B."/>
            <person name="Konkel Z."/>
            <person name="Slot J.C."/>
            <person name="Sakamoto Y."/>
            <person name="Steenwyk J.L."/>
            <person name="Rokas A."/>
            <person name="Carro J."/>
            <person name="Camarero S."/>
            <person name="Ferreira P."/>
            <person name="Molpeceres G."/>
            <person name="Ruiz-Duenas F.J."/>
            <person name="Serrano A."/>
            <person name="Henrissat B."/>
            <person name="Drula E."/>
            <person name="Hughes K.W."/>
            <person name="Mata J.L."/>
            <person name="Ishikawa N.K."/>
            <person name="Vargas-Isla R."/>
            <person name="Ushijima S."/>
            <person name="Smith C.A."/>
            <person name="Ahrendt S."/>
            <person name="Andreopoulos W."/>
            <person name="He G."/>
            <person name="Labutti K."/>
            <person name="Lipzen A."/>
            <person name="Ng V."/>
            <person name="Riley R."/>
            <person name="Sandor L."/>
            <person name="Barry K."/>
            <person name="Martinez A.T."/>
            <person name="Xiao Y."/>
            <person name="Gibbons J.G."/>
            <person name="Terashima K."/>
            <person name="Grigoriev I.V."/>
            <person name="Hibbett D.S."/>
        </authorList>
    </citation>
    <scope>NUCLEOTIDE SEQUENCE</scope>
    <source>
        <strain evidence="1">TMI1499</strain>
    </source>
</reference>
<dbReference type="Proteomes" id="UP001163835">
    <property type="component" value="Unassembled WGS sequence"/>
</dbReference>
<gene>
    <name evidence="1" type="ORF">F5876DRAFT_70784</name>
</gene>
<evidence type="ECO:0000313" key="1">
    <source>
        <dbReference type="EMBL" id="KAJ3804265.1"/>
    </source>
</evidence>
<keyword evidence="2" id="KW-1185">Reference proteome</keyword>